<sequence>MQPTVQICSLAILFAFIFQVNGNSTILLKPIQITERRNYKNSINFQSYHIKQQQPRGYMIHGHSEEFVKLPGLTMTFQHTMPVLYKIRFEGTCFSTHSSQIWLYLRLMINDYLFYVDKFVPNAADRYRYFRGDTGNDGIDYVGGLYFYSTSPTVTTCGFSNIVSLNPGFHIIDIGARSGYLMYGAFPVQVIGGILSVEAIQFDTDANIGIPTLNGRILVLLQLKYSQPQIVKILKKDGICVSQQTVSNIKRNIGLQRNSVEKIKFSRQRPVATPSTVLKVIQAIDVNDPPTQRSIAKACHASQSTISRIIKQANFILRKKQKVHKLTSSNAEKRRRRALRLYRQLANNRYKNFITTDESWFYLDGTEGKRKVCYIKKSDPDYDRMILQQDSSRPQGFMLWVDISSYGKTSLRFVKPGVKINSDYYINNILKPFLSRDVPRLFSNKKKNKLIFHHDSAPSHISKKTIAFLNASKINYVKPEEWMPKSPDAAPMDYSIWGYLKQQLNKQKIESLNVLKKKLLHEWTKMDQAYIDRVLAHWPKRVFLIHKAHGFHVEHRLKL</sequence>
<name>A0A816LPG7_9BILA</name>
<evidence type="ECO:0000313" key="3">
    <source>
        <dbReference type="Proteomes" id="UP000663824"/>
    </source>
</evidence>
<dbReference type="Proteomes" id="UP000663824">
    <property type="component" value="Unassembled WGS sequence"/>
</dbReference>
<reference evidence="2" key="1">
    <citation type="submission" date="2021-02" db="EMBL/GenBank/DDBJ databases">
        <authorList>
            <person name="Nowell W R."/>
        </authorList>
    </citation>
    <scope>NUCLEOTIDE SEQUENCE</scope>
</reference>
<dbReference type="Gene3D" id="3.30.420.10">
    <property type="entry name" value="Ribonuclease H-like superfamily/Ribonuclease H"/>
    <property type="match status" value="1"/>
</dbReference>
<protein>
    <recommendedName>
        <fullName evidence="4">Transposase</fullName>
    </recommendedName>
</protein>
<keyword evidence="1" id="KW-0732">Signal</keyword>
<comment type="caution">
    <text evidence="2">The sequence shown here is derived from an EMBL/GenBank/DDBJ whole genome shotgun (WGS) entry which is preliminary data.</text>
</comment>
<accession>A0A816LPG7</accession>
<evidence type="ECO:0008006" key="4">
    <source>
        <dbReference type="Google" id="ProtNLM"/>
    </source>
</evidence>
<organism evidence="2 3">
    <name type="scientific">Rotaria magnacalcarata</name>
    <dbReference type="NCBI Taxonomy" id="392030"/>
    <lineage>
        <taxon>Eukaryota</taxon>
        <taxon>Metazoa</taxon>
        <taxon>Spiralia</taxon>
        <taxon>Gnathifera</taxon>
        <taxon>Rotifera</taxon>
        <taxon>Eurotatoria</taxon>
        <taxon>Bdelloidea</taxon>
        <taxon>Philodinida</taxon>
        <taxon>Philodinidae</taxon>
        <taxon>Rotaria</taxon>
    </lineage>
</organism>
<evidence type="ECO:0000256" key="1">
    <source>
        <dbReference type="SAM" id="SignalP"/>
    </source>
</evidence>
<dbReference type="PANTHER" id="PTHR47326">
    <property type="entry name" value="TRANSPOSABLE ELEMENT TC3 TRANSPOSASE-LIKE PROTEIN"/>
    <property type="match status" value="1"/>
</dbReference>
<dbReference type="PANTHER" id="PTHR47326:SF1">
    <property type="entry name" value="HTH PSQ-TYPE DOMAIN-CONTAINING PROTEIN"/>
    <property type="match status" value="1"/>
</dbReference>
<evidence type="ECO:0000313" key="2">
    <source>
        <dbReference type="EMBL" id="CAF1935610.1"/>
    </source>
</evidence>
<feature type="chain" id="PRO_5032795116" description="Transposase" evidence="1">
    <location>
        <begin position="23"/>
        <end position="559"/>
    </location>
</feature>
<gene>
    <name evidence="2" type="ORF">MBJ925_LOCUS4996</name>
</gene>
<feature type="signal peptide" evidence="1">
    <location>
        <begin position="1"/>
        <end position="22"/>
    </location>
</feature>
<proteinExistence type="predicted"/>
<dbReference type="InterPro" id="IPR036397">
    <property type="entry name" value="RNaseH_sf"/>
</dbReference>
<dbReference type="EMBL" id="CAJNRE010001127">
    <property type="protein sequence ID" value="CAF1935610.1"/>
    <property type="molecule type" value="Genomic_DNA"/>
</dbReference>
<dbReference type="GO" id="GO:0003676">
    <property type="term" value="F:nucleic acid binding"/>
    <property type="evidence" value="ECO:0007669"/>
    <property type="project" value="InterPro"/>
</dbReference>
<dbReference type="AlphaFoldDB" id="A0A816LPG7"/>